<comment type="pathway">
    <text evidence="1">Protein modification; protein glycosylation.</text>
</comment>
<evidence type="ECO:0000259" key="9">
    <source>
        <dbReference type="Pfam" id="PF13844"/>
    </source>
</evidence>
<feature type="repeat" description="TPR" evidence="8">
    <location>
        <begin position="143"/>
        <end position="176"/>
    </location>
</feature>
<dbReference type="InterPro" id="IPR011990">
    <property type="entry name" value="TPR-like_helical_dom_sf"/>
</dbReference>
<evidence type="ECO:0000256" key="2">
    <source>
        <dbReference type="ARBA" id="ARBA00005386"/>
    </source>
</evidence>
<evidence type="ECO:0000256" key="3">
    <source>
        <dbReference type="ARBA" id="ARBA00011970"/>
    </source>
</evidence>
<dbReference type="SUPFAM" id="SSF48452">
    <property type="entry name" value="TPR-like"/>
    <property type="match status" value="1"/>
</dbReference>
<dbReference type="PROSITE" id="PS50293">
    <property type="entry name" value="TPR_REGION"/>
    <property type="match status" value="1"/>
</dbReference>
<dbReference type="EC" id="2.4.1.255" evidence="3"/>
<dbReference type="PANTHER" id="PTHR44366:SF1">
    <property type="entry name" value="UDP-N-ACETYLGLUCOSAMINE--PEPTIDE N-ACETYLGLUCOSAMINYLTRANSFERASE 110 KDA SUBUNIT"/>
    <property type="match status" value="1"/>
</dbReference>
<dbReference type="Pfam" id="PF13844">
    <property type="entry name" value="Glyco_transf_41"/>
    <property type="match status" value="2"/>
</dbReference>
<dbReference type="GO" id="GO:0006493">
    <property type="term" value="P:protein O-linked glycosylation"/>
    <property type="evidence" value="ECO:0007669"/>
    <property type="project" value="InterPro"/>
</dbReference>
<keyword evidence="7 8" id="KW-0802">TPR repeat</keyword>
<dbReference type="KEGG" id="pdq:CL55_00007740"/>
<comment type="similarity">
    <text evidence="2">Belongs to the glycosyltransferase 41 family. O-GlcNAc transferase subfamily.</text>
</comment>
<dbReference type="InterPro" id="IPR013105">
    <property type="entry name" value="TPR_2"/>
</dbReference>
<feature type="domain" description="O-GlcNAc transferase C-terminal" evidence="9">
    <location>
        <begin position="488"/>
        <end position="676"/>
    </location>
</feature>
<feature type="domain" description="O-GlcNAc transferase C-terminal" evidence="9">
    <location>
        <begin position="318"/>
        <end position="477"/>
    </location>
</feature>
<keyword evidence="5 10" id="KW-0808">Transferase</keyword>
<dbReference type="HOGENOM" id="CLU_001721_5_2_4"/>
<dbReference type="PROSITE" id="PS50005">
    <property type="entry name" value="TPR"/>
    <property type="match status" value="4"/>
</dbReference>
<dbReference type="Proteomes" id="UP000061135">
    <property type="component" value="Chromosome"/>
</dbReference>
<dbReference type="Gene3D" id="3.40.50.2000">
    <property type="entry name" value="Glycogen Phosphorylase B"/>
    <property type="match status" value="1"/>
</dbReference>
<dbReference type="OrthoDB" id="101857at2"/>
<feature type="repeat" description="TPR" evidence="8">
    <location>
        <begin position="109"/>
        <end position="142"/>
    </location>
</feature>
<evidence type="ECO:0000256" key="4">
    <source>
        <dbReference type="ARBA" id="ARBA00022676"/>
    </source>
</evidence>
<proteinExistence type="inferred from homology"/>
<reference evidence="10 11" key="1">
    <citation type="submission" date="2014-03" db="EMBL/GenBank/DDBJ databases">
        <title>Genome of Polynucleobacter strain MWH-MoK4.</title>
        <authorList>
            <person name="Hahn M.W."/>
        </authorList>
    </citation>
    <scope>NUCLEOTIDE SEQUENCE [LARGE SCALE GENOMIC DNA]</scope>
    <source>
        <strain evidence="10 11">MWH-MoK4</strain>
    </source>
</reference>
<dbReference type="InterPro" id="IPR029489">
    <property type="entry name" value="OGT/SEC/SPY_C"/>
</dbReference>
<gene>
    <name evidence="10" type="ORF">CL55_00007740</name>
</gene>
<evidence type="ECO:0000313" key="11">
    <source>
        <dbReference type="Proteomes" id="UP000061135"/>
    </source>
</evidence>
<dbReference type="GO" id="GO:0097363">
    <property type="term" value="F:protein O-acetylglucosaminyltransferase activity"/>
    <property type="evidence" value="ECO:0007669"/>
    <property type="project" value="UniProtKB-EC"/>
</dbReference>
<evidence type="ECO:0000313" key="10">
    <source>
        <dbReference type="EMBL" id="AKD25107.1"/>
    </source>
</evidence>
<organism evidence="10 11">
    <name type="scientific">Polynucleobacter duraquae</name>
    <dbReference type="NCBI Taxonomy" id="1835254"/>
    <lineage>
        <taxon>Bacteria</taxon>
        <taxon>Pseudomonadati</taxon>
        <taxon>Pseudomonadota</taxon>
        <taxon>Betaproteobacteria</taxon>
        <taxon>Burkholderiales</taxon>
        <taxon>Burkholderiaceae</taxon>
        <taxon>Polynucleobacter</taxon>
    </lineage>
</organism>
<dbReference type="Pfam" id="PF07719">
    <property type="entry name" value="TPR_2"/>
    <property type="match status" value="1"/>
</dbReference>
<evidence type="ECO:0000256" key="8">
    <source>
        <dbReference type="PROSITE-ProRule" id="PRU00339"/>
    </source>
</evidence>
<evidence type="ECO:0000256" key="6">
    <source>
        <dbReference type="ARBA" id="ARBA00022737"/>
    </source>
</evidence>
<protein>
    <recommendedName>
        <fullName evidence="3">protein O-GlcNAc transferase</fullName>
        <ecNumber evidence="3">2.4.1.255</ecNumber>
    </recommendedName>
</protein>
<dbReference type="PATRIC" id="fig|576611.7.peg.783"/>
<evidence type="ECO:0000256" key="7">
    <source>
        <dbReference type="ARBA" id="ARBA00022803"/>
    </source>
</evidence>
<keyword evidence="11" id="KW-1185">Reference proteome</keyword>
<dbReference type="SMART" id="SM00028">
    <property type="entry name" value="TPR"/>
    <property type="match status" value="5"/>
</dbReference>
<evidence type="ECO:0000256" key="1">
    <source>
        <dbReference type="ARBA" id="ARBA00004922"/>
    </source>
</evidence>
<dbReference type="PANTHER" id="PTHR44366">
    <property type="entry name" value="UDP-N-ACETYLGLUCOSAMINE--PEPTIDE N-ACETYLGLUCOSAMINYLTRANSFERASE 110 KDA SUBUNIT"/>
    <property type="match status" value="1"/>
</dbReference>
<keyword evidence="6" id="KW-0677">Repeat</keyword>
<feature type="repeat" description="TPR" evidence="8">
    <location>
        <begin position="211"/>
        <end position="244"/>
    </location>
</feature>
<dbReference type="InterPro" id="IPR019734">
    <property type="entry name" value="TPR_rpt"/>
</dbReference>
<dbReference type="Pfam" id="PF13431">
    <property type="entry name" value="TPR_17"/>
    <property type="match status" value="1"/>
</dbReference>
<accession>A0A0E3ZL12</accession>
<keyword evidence="4" id="KW-0328">Glycosyltransferase</keyword>
<name>A0A0E3ZL12_9BURK</name>
<dbReference type="AlphaFoldDB" id="A0A0E3ZL12"/>
<feature type="repeat" description="TPR" evidence="8">
    <location>
        <begin position="177"/>
        <end position="210"/>
    </location>
</feature>
<sequence length="690" mass="76789">MTMNQAHSSMTQQMLQAFQGQHLDTAERLAKMILKAKPRDLVALQVYGLSLAMQGRIADSVPPLYAASQQDQKNPELLSNLAKAQHGAGLYADAIQTYKKLDRLIPNNAQILTDMGTALAKSKFYDEAGALFDRAIEIQPDYFLAWSNRGNLLSDLRFSKDAVVSYQKALELNPGYAEAWTNYGNALFALNKYEDAKSAHEEALKIDARFGEAWFNYGNTLLELKKVDESLDAYDKAFSIKPDVPYLMGQLFVAKTTLCAWDGSPSEQMLLDLVAKGELPTIPFNLLQTTANLVLQKICAKNFSEDRFPKFDISRIGNQQKRSDNKIRIGYFSSDFRDHPVGILIENLLKLHDREKFEIFGFFLNPACGDALEQRLIASFDGVIDLHNTSDQAAVDLILSNCLDIAIDLNGHTSGARTALFARKLAPIQINYLGYAGTSGTNFYDALVADKVVVPEEHQSYYSEPIAYLPNSFFPVDTSISVGSFGPLPTRASQGLPELGFIFACFNNAYKIRPLIFDVWMGLLRDLPGSVLWLSKPSITAQFNLQQEAERRGIDSSRLIFATRTPGRLEHLSRLRLADLFLDTPNYNAHATTADALWAGLPVLTQIGNTFAGRVAASQITALGLSELIANSEDEYITKALEFATNPSTLKAVRQRLEDNRAQSPLFDTRRYVNDLEAIYIDLLNKANLL</sequence>
<dbReference type="InterPro" id="IPR037919">
    <property type="entry name" value="OGT"/>
</dbReference>
<dbReference type="Gene3D" id="3.40.50.11380">
    <property type="match status" value="1"/>
</dbReference>
<evidence type="ECO:0000256" key="5">
    <source>
        <dbReference type="ARBA" id="ARBA00022679"/>
    </source>
</evidence>
<dbReference type="STRING" id="1835254.CL55_00007740"/>
<dbReference type="EMBL" id="CP007501">
    <property type="protein sequence ID" value="AKD25107.1"/>
    <property type="molecule type" value="Genomic_DNA"/>
</dbReference>
<dbReference type="Gene3D" id="1.25.40.10">
    <property type="entry name" value="Tetratricopeptide repeat domain"/>
    <property type="match status" value="3"/>
</dbReference>